<evidence type="ECO:0000313" key="2">
    <source>
        <dbReference type="EMBL" id="KAK7482470.1"/>
    </source>
</evidence>
<comment type="caution">
    <text evidence="2">The sequence shown here is derived from an EMBL/GenBank/DDBJ whole genome shotgun (WGS) entry which is preliminary data.</text>
</comment>
<reference evidence="2 3" key="1">
    <citation type="journal article" date="2023" name="Sci. Data">
        <title>Genome assembly of the Korean intertidal mud-creeper Batillaria attramentaria.</title>
        <authorList>
            <person name="Patra A.K."/>
            <person name="Ho P.T."/>
            <person name="Jun S."/>
            <person name="Lee S.J."/>
            <person name="Kim Y."/>
            <person name="Won Y.J."/>
        </authorList>
    </citation>
    <scope>NUCLEOTIDE SEQUENCE [LARGE SCALE GENOMIC DNA]</scope>
    <source>
        <strain evidence="2">Wonlab-2016</strain>
    </source>
</reference>
<evidence type="ECO:0008006" key="4">
    <source>
        <dbReference type="Google" id="ProtNLM"/>
    </source>
</evidence>
<dbReference type="AlphaFoldDB" id="A0ABD0K6A8"/>
<accession>A0ABD0K6A8</accession>
<evidence type="ECO:0000313" key="3">
    <source>
        <dbReference type="Proteomes" id="UP001519460"/>
    </source>
</evidence>
<name>A0ABD0K6A8_9CAEN</name>
<keyword evidence="1" id="KW-0732">Signal</keyword>
<proteinExistence type="predicted"/>
<organism evidence="2 3">
    <name type="scientific">Batillaria attramentaria</name>
    <dbReference type="NCBI Taxonomy" id="370345"/>
    <lineage>
        <taxon>Eukaryota</taxon>
        <taxon>Metazoa</taxon>
        <taxon>Spiralia</taxon>
        <taxon>Lophotrochozoa</taxon>
        <taxon>Mollusca</taxon>
        <taxon>Gastropoda</taxon>
        <taxon>Caenogastropoda</taxon>
        <taxon>Sorbeoconcha</taxon>
        <taxon>Cerithioidea</taxon>
        <taxon>Batillariidae</taxon>
        <taxon>Batillaria</taxon>
    </lineage>
</organism>
<feature type="chain" id="PRO_5044849921" description="Protein quiver" evidence="1">
    <location>
        <begin position="23"/>
        <end position="150"/>
    </location>
</feature>
<dbReference type="Proteomes" id="UP001519460">
    <property type="component" value="Unassembled WGS sequence"/>
</dbReference>
<dbReference type="EMBL" id="JACVVK020000244">
    <property type="protein sequence ID" value="KAK7482470.1"/>
    <property type="molecule type" value="Genomic_DNA"/>
</dbReference>
<protein>
    <recommendedName>
        <fullName evidence="4">Protein quiver</fullName>
    </recommendedName>
</protein>
<sequence length="150" mass="16701">MKGSCSLLPLLLTVTAFQLTDCRQMCLSCQYQQGLASGYPCNNDPDNWLNGNTRMRCPHQCTFEVRQNMDTITFSHRGCSASDTVDPDGCVEYIASQTKRCYYTCGGVDYCNNWNATDLLTSSAAQLSFFWSLFPVAALLSLGITRLFDV</sequence>
<evidence type="ECO:0000256" key="1">
    <source>
        <dbReference type="SAM" id="SignalP"/>
    </source>
</evidence>
<keyword evidence="3" id="KW-1185">Reference proteome</keyword>
<gene>
    <name evidence="2" type="ORF">BaRGS_00026287</name>
</gene>
<feature type="signal peptide" evidence="1">
    <location>
        <begin position="1"/>
        <end position="22"/>
    </location>
</feature>